<evidence type="ECO:0000256" key="6">
    <source>
        <dbReference type="ARBA" id="ARBA00022679"/>
    </source>
</evidence>
<feature type="compositionally biased region" description="Low complexity" evidence="15">
    <location>
        <begin position="496"/>
        <end position="512"/>
    </location>
</feature>
<dbReference type="RefSeq" id="WP_183345641.1">
    <property type="nucleotide sequence ID" value="NZ_JACHNU010000010.1"/>
</dbReference>
<evidence type="ECO:0000256" key="14">
    <source>
        <dbReference type="SAM" id="Coils"/>
    </source>
</evidence>
<keyword evidence="6 18" id="KW-0808">Transferase</keyword>
<evidence type="ECO:0000256" key="8">
    <source>
        <dbReference type="ARBA" id="ARBA00022741"/>
    </source>
</evidence>
<evidence type="ECO:0000313" key="19">
    <source>
        <dbReference type="Proteomes" id="UP000585272"/>
    </source>
</evidence>
<dbReference type="Pfam" id="PF02518">
    <property type="entry name" value="HATPase_c"/>
    <property type="match status" value="1"/>
</dbReference>
<evidence type="ECO:0000256" key="10">
    <source>
        <dbReference type="ARBA" id="ARBA00022840"/>
    </source>
</evidence>
<evidence type="ECO:0000256" key="15">
    <source>
        <dbReference type="SAM" id="MobiDB-lite"/>
    </source>
</evidence>
<evidence type="ECO:0000256" key="3">
    <source>
        <dbReference type="ARBA" id="ARBA00004236"/>
    </source>
</evidence>
<feature type="transmembrane region" description="Helical" evidence="16">
    <location>
        <begin position="17"/>
        <end position="38"/>
    </location>
</feature>
<evidence type="ECO:0000256" key="13">
    <source>
        <dbReference type="ARBA" id="ARBA00023136"/>
    </source>
</evidence>
<dbReference type="InterPro" id="IPR025201">
    <property type="entry name" value="KdpD_TM"/>
</dbReference>
<sequence length="512" mass="53835">MARVDLSKLLPAERPPLWTGVVAAIGAVALTTGLIYPLREIVPAVSTGVVYLLAVLLVATWFGLWVGLGSAVASALAFNWFHIPPTGRFTVADAQNWVALLVFLLAAAIASTLAELARARAREAELRRREADLAAELARLLLGGSDLRAALPLAAERLADALDLEGVAIELEEAGTDARPAAAAASPAPADAGDDDPLAIPLRSGDGRRIAMLRLTSPPREPTRSRLCERVVPGLEAIVGVALEREAIAHDAVETRALRRSDEIKTALLRAVSHDLRSPLTAIAAAGEALGSPNLTDGEREELAAAVGSEADRLARLVDKLLDLSRLQGGQADPRREWCSVDEVLRVAIAETPHAAGFNVGIDPGLPLVRADAVQLERAFANLLENAVRYGGDHPVAVRARAVGHRLLIRIVDRGPGIPGRELKRVFEPFYRGRERSGTNDGGQVGSGLGLAVVHGFVEANGGRVWAESRPGQGTSFVVELPVDGEPSPGRSEPVGGAPLTAARAPGARGRA</sequence>
<protein>
    <recommendedName>
        <fullName evidence="4">histidine kinase</fullName>
        <ecNumber evidence="4">2.7.13.3</ecNumber>
    </recommendedName>
</protein>
<dbReference type="AlphaFoldDB" id="A0A840IL48"/>
<dbReference type="PRINTS" id="PR00344">
    <property type="entry name" value="BCTRLSENSOR"/>
</dbReference>
<dbReference type="SUPFAM" id="SSF47384">
    <property type="entry name" value="Homodimeric domain of signal transducing histidine kinase"/>
    <property type="match status" value="1"/>
</dbReference>
<feature type="coiled-coil region" evidence="14">
    <location>
        <begin position="109"/>
        <end position="136"/>
    </location>
</feature>
<keyword evidence="19" id="KW-1185">Reference proteome</keyword>
<dbReference type="SMART" id="SM00387">
    <property type="entry name" value="HATPase_c"/>
    <property type="match status" value="1"/>
</dbReference>
<dbReference type="InterPro" id="IPR036890">
    <property type="entry name" value="HATPase_C_sf"/>
</dbReference>
<dbReference type="PROSITE" id="PS50109">
    <property type="entry name" value="HIS_KIN"/>
    <property type="match status" value="1"/>
</dbReference>
<evidence type="ECO:0000256" key="12">
    <source>
        <dbReference type="ARBA" id="ARBA00023012"/>
    </source>
</evidence>
<keyword evidence="13 16" id="KW-0472">Membrane</keyword>
<keyword evidence="10" id="KW-0067">ATP-binding</keyword>
<dbReference type="Gene3D" id="1.20.120.620">
    <property type="entry name" value="Backbone structure of the membrane domain of e. Coli histidine kinase receptor kdpd"/>
    <property type="match status" value="1"/>
</dbReference>
<evidence type="ECO:0000256" key="2">
    <source>
        <dbReference type="ARBA" id="ARBA00004141"/>
    </source>
</evidence>
<feature type="transmembrane region" description="Helical" evidence="16">
    <location>
        <begin position="50"/>
        <end position="77"/>
    </location>
</feature>
<keyword evidence="11 16" id="KW-1133">Transmembrane helix</keyword>
<comment type="caution">
    <text evidence="18">The sequence shown here is derived from an EMBL/GenBank/DDBJ whole genome shotgun (WGS) entry which is preliminary data.</text>
</comment>
<dbReference type="InterPro" id="IPR005467">
    <property type="entry name" value="His_kinase_dom"/>
</dbReference>
<dbReference type="Pfam" id="PF13493">
    <property type="entry name" value="DUF4118"/>
    <property type="match status" value="1"/>
</dbReference>
<keyword evidence="8" id="KW-0547">Nucleotide-binding</keyword>
<feature type="compositionally biased region" description="Low complexity" evidence="15">
    <location>
        <begin position="178"/>
        <end position="191"/>
    </location>
</feature>
<dbReference type="InterPro" id="IPR003594">
    <property type="entry name" value="HATPase_dom"/>
</dbReference>
<dbReference type="CDD" id="cd00082">
    <property type="entry name" value="HisKA"/>
    <property type="match status" value="1"/>
</dbReference>
<dbReference type="PANTHER" id="PTHR45569">
    <property type="entry name" value="SENSOR PROTEIN KDPD"/>
    <property type="match status" value="1"/>
</dbReference>
<keyword evidence="14" id="KW-0175">Coiled coil</keyword>
<dbReference type="SUPFAM" id="SSF55874">
    <property type="entry name" value="ATPase domain of HSP90 chaperone/DNA topoisomerase II/histidine kinase"/>
    <property type="match status" value="1"/>
</dbReference>
<accession>A0A840IL48</accession>
<dbReference type="GO" id="GO:0005524">
    <property type="term" value="F:ATP binding"/>
    <property type="evidence" value="ECO:0007669"/>
    <property type="project" value="UniProtKB-KW"/>
</dbReference>
<proteinExistence type="predicted"/>
<dbReference type="Gene3D" id="1.10.287.130">
    <property type="match status" value="1"/>
</dbReference>
<feature type="domain" description="Histidine kinase" evidence="17">
    <location>
        <begin position="271"/>
        <end position="485"/>
    </location>
</feature>
<evidence type="ECO:0000256" key="1">
    <source>
        <dbReference type="ARBA" id="ARBA00000085"/>
    </source>
</evidence>
<evidence type="ECO:0000256" key="4">
    <source>
        <dbReference type="ARBA" id="ARBA00012438"/>
    </source>
</evidence>
<comment type="catalytic activity">
    <reaction evidence="1">
        <text>ATP + protein L-histidine = ADP + protein N-phospho-L-histidine.</text>
        <dbReference type="EC" id="2.7.13.3"/>
    </reaction>
</comment>
<evidence type="ECO:0000256" key="7">
    <source>
        <dbReference type="ARBA" id="ARBA00022692"/>
    </source>
</evidence>
<dbReference type="InterPro" id="IPR003661">
    <property type="entry name" value="HisK_dim/P_dom"/>
</dbReference>
<keyword evidence="9 18" id="KW-0418">Kinase</keyword>
<dbReference type="SMART" id="SM00388">
    <property type="entry name" value="HisKA"/>
    <property type="match status" value="1"/>
</dbReference>
<evidence type="ECO:0000256" key="5">
    <source>
        <dbReference type="ARBA" id="ARBA00022553"/>
    </source>
</evidence>
<organism evidence="18 19">
    <name type="scientific">Conexibacter arvalis</name>
    <dbReference type="NCBI Taxonomy" id="912552"/>
    <lineage>
        <taxon>Bacteria</taxon>
        <taxon>Bacillati</taxon>
        <taxon>Actinomycetota</taxon>
        <taxon>Thermoleophilia</taxon>
        <taxon>Solirubrobacterales</taxon>
        <taxon>Conexibacteraceae</taxon>
        <taxon>Conexibacter</taxon>
    </lineage>
</organism>
<dbReference type="GO" id="GO:0005886">
    <property type="term" value="C:plasma membrane"/>
    <property type="evidence" value="ECO:0007669"/>
    <property type="project" value="UniProtKB-SubCell"/>
</dbReference>
<comment type="subcellular location">
    <subcellularLocation>
        <location evidence="3">Cell membrane</location>
    </subcellularLocation>
    <subcellularLocation>
        <location evidence="2">Membrane</location>
        <topology evidence="2">Multi-pass membrane protein</topology>
    </subcellularLocation>
</comment>
<feature type="region of interest" description="Disordered" evidence="15">
    <location>
        <begin position="178"/>
        <end position="199"/>
    </location>
</feature>
<evidence type="ECO:0000256" key="9">
    <source>
        <dbReference type="ARBA" id="ARBA00022777"/>
    </source>
</evidence>
<dbReference type="InterPro" id="IPR004358">
    <property type="entry name" value="Sig_transdc_His_kin-like_C"/>
</dbReference>
<dbReference type="EC" id="2.7.13.3" evidence="4"/>
<dbReference type="CDD" id="cd00075">
    <property type="entry name" value="HATPase"/>
    <property type="match status" value="1"/>
</dbReference>
<evidence type="ECO:0000259" key="17">
    <source>
        <dbReference type="PROSITE" id="PS50109"/>
    </source>
</evidence>
<evidence type="ECO:0000256" key="11">
    <source>
        <dbReference type="ARBA" id="ARBA00022989"/>
    </source>
</evidence>
<feature type="transmembrane region" description="Helical" evidence="16">
    <location>
        <begin position="97"/>
        <end position="119"/>
    </location>
</feature>
<gene>
    <name evidence="18" type="ORF">BDZ31_004674</name>
</gene>
<dbReference type="GO" id="GO:0000155">
    <property type="term" value="F:phosphorelay sensor kinase activity"/>
    <property type="evidence" value="ECO:0007669"/>
    <property type="project" value="InterPro"/>
</dbReference>
<name>A0A840IL48_9ACTN</name>
<dbReference type="Pfam" id="PF00512">
    <property type="entry name" value="HisKA"/>
    <property type="match status" value="1"/>
</dbReference>
<keyword evidence="7 16" id="KW-0812">Transmembrane</keyword>
<dbReference type="InterPro" id="IPR052023">
    <property type="entry name" value="Histidine_kinase_KdpD"/>
</dbReference>
<dbReference type="EMBL" id="JACHNU010000010">
    <property type="protein sequence ID" value="MBB4665055.1"/>
    <property type="molecule type" value="Genomic_DNA"/>
</dbReference>
<evidence type="ECO:0000256" key="16">
    <source>
        <dbReference type="SAM" id="Phobius"/>
    </source>
</evidence>
<dbReference type="Gene3D" id="3.30.565.10">
    <property type="entry name" value="Histidine kinase-like ATPase, C-terminal domain"/>
    <property type="match status" value="1"/>
</dbReference>
<reference evidence="18 19" key="1">
    <citation type="submission" date="2020-08" db="EMBL/GenBank/DDBJ databases">
        <title>Genomic Encyclopedia of Archaeal and Bacterial Type Strains, Phase II (KMG-II): from individual species to whole genera.</title>
        <authorList>
            <person name="Goeker M."/>
        </authorList>
    </citation>
    <scope>NUCLEOTIDE SEQUENCE [LARGE SCALE GENOMIC DNA]</scope>
    <source>
        <strain evidence="18 19">DSM 23288</strain>
    </source>
</reference>
<evidence type="ECO:0000313" key="18">
    <source>
        <dbReference type="EMBL" id="MBB4665055.1"/>
    </source>
</evidence>
<keyword evidence="12" id="KW-0902">Two-component regulatory system</keyword>
<feature type="region of interest" description="Disordered" evidence="15">
    <location>
        <begin position="482"/>
        <end position="512"/>
    </location>
</feature>
<dbReference type="InterPro" id="IPR038318">
    <property type="entry name" value="KdpD_sf"/>
</dbReference>
<dbReference type="InterPro" id="IPR036097">
    <property type="entry name" value="HisK_dim/P_sf"/>
</dbReference>
<dbReference type="Proteomes" id="UP000585272">
    <property type="component" value="Unassembled WGS sequence"/>
</dbReference>
<dbReference type="PANTHER" id="PTHR45569:SF1">
    <property type="entry name" value="SENSOR PROTEIN KDPD"/>
    <property type="match status" value="1"/>
</dbReference>
<keyword evidence="5" id="KW-0597">Phosphoprotein</keyword>